<dbReference type="STRING" id="1882483.A0A317XMD1"/>
<dbReference type="PRINTS" id="PR00111">
    <property type="entry name" value="ABHYDROLASE"/>
</dbReference>
<keyword evidence="4" id="KW-1185">Reference proteome</keyword>
<keyword evidence="1" id="KW-0812">Transmembrane</keyword>
<keyword evidence="3" id="KW-0378">Hydrolase</keyword>
<dbReference type="OrthoDB" id="446723at2759"/>
<dbReference type="GO" id="GO:0005789">
    <property type="term" value="C:endoplasmic reticulum membrane"/>
    <property type="evidence" value="ECO:0007669"/>
    <property type="project" value="TreeGrafter"/>
</dbReference>
<keyword evidence="1" id="KW-0472">Membrane</keyword>
<dbReference type="GO" id="GO:0047372">
    <property type="term" value="F:monoacylglycerol lipase activity"/>
    <property type="evidence" value="ECO:0007669"/>
    <property type="project" value="TreeGrafter"/>
</dbReference>
<feature type="transmembrane region" description="Helical" evidence="1">
    <location>
        <begin position="21"/>
        <end position="39"/>
    </location>
</feature>
<proteinExistence type="predicted"/>
<dbReference type="GO" id="GO:0004622">
    <property type="term" value="F:phosphatidylcholine lysophospholipase activity"/>
    <property type="evidence" value="ECO:0007669"/>
    <property type="project" value="TreeGrafter"/>
</dbReference>
<evidence type="ECO:0000256" key="1">
    <source>
        <dbReference type="SAM" id="Phobius"/>
    </source>
</evidence>
<organism evidence="3 4">
    <name type="scientific">Testicularia cyperi</name>
    <dbReference type="NCBI Taxonomy" id="1882483"/>
    <lineage>
        <taxon>Eukaryota</taxon>
        <taxon>Fungi</taxon>
        <taxon>Dikarya</taxon>
        <taxon>Basidiomycota</taxon>
        <taxon>Ustilaginomycotina</taxon>
        <taxon>Ustilaginomycetes</taxon>
        <taxon>Ustilaginales</taxon>
        <taxon>Anthracoideaceae</taxon>
        <taxon>Testicularia</taxon>
    </lineage>
</organism>
<feature type="domain" description="AB hydrolase-1" evidence="2">
    <location>
        <begin position="129"/>
        <end position="242"/>
    </location>
</feature>
<dbReference type="InterPro" id="IPR029058">
    <property type="entry name" value="AB_hydrolase_fold"/>
</dbReference>
<accession>A0A317XMD1</accession>
<dbReference type="Gene3D" id="3.40.50.1820">
    <property type="entry name" value="alpha/beta hydrolase"/>
    <property type="match status" value="1"/>
</dbReference>
<dbReference type="GO" id="GO:0006660">
    <property type="term" value="P:phosphatidylserine catabolic process"/>
    <property type="evidence" value="ECO:0007669"/>
    <property type="project" value="TreeGrafter"/>
</dbReference>
<name>A0A317XMD1_9BASI</name>
<evidence type="ECO:0000259" key="2">
    <source>
        <dbReference type="Pfam" id="PF00561"/>
    </source>
</evidence>
<dbReference type="EMBL" id="KZ819196">
    <property type="protein sequence ID" value="PWY98999.1"/>
    <property type="molecule type" value="Genomic_DNA"/>
</dbReference>
<dbReference type="InParanoid" id="A0A317XMD1"/>
<dbReference type="GO" id="GO:0052651">
    <property type="term" value="P:monoacylglycerol catabolic process"/>
    <property type="evidence" value="ECO:0007669"/>
    <property type="project" value="TreeGrafter"/>
</dbReference>
<protein>
    <submittedName>
        <fullName evidence="3">Alpha/beta-hydrolase</fullName>
    </submittedName>
</protein>
<dbReference type="AlphaFoldDB" id="A0A317XMD1"/>
<dbReference type="PANTHER" id="PTHR12277">
    <property type="entry name" value="ALPHA/BETA HYDROLASE DOMAIN-CONTAINING PROTEIN"/>
    <property type="match status" value="1"/>
</dbReference>
<evidence type="ECO:0000313" key="3">
    <source>
        <dbReference type="EMBL" id="PWY98999.1"/>
    </source>
</evidence>
<gene>
    <name evidence="3" type="ORF">BCV70DRAFT_201217</name>
</gene>
<dbReference type="SUPFAM" id="SSF53474">
    <property type="entry name" value="alpha/beta-Hydrolases"/>
    <property type="match status" value="1"/>
</dbReference>
<dbReference type="InterPro" id="IPR000073">
    <property type="entry name" value="AB_hydrolase_1"/>
</dbReference>
<evidence type="ECO:0000313" key="4">
    <source>
        <dbReference type="Proteomes" id="UP000246740"/>
    </source>
</evidence>
<keyword evidence="1" id="KW-1133">Transmembrane helix</keyword>
<reference evidence="3 4" key="1">
    <citation type="journal article" date="2018" name="Mol. Biol. Evol.">
        <title>Broad Genomic Sampling Reveals a Smut Pathogenic Ancestry of the Fungal Clade Ustilaginomycotina.</title>
        <authorList>
            <person name="Kijpornyongpan T."/>
            <person name="Mondo S.J."/>
            <person name="Barry K."/>
            <person name="Sandor L."/>
            <person name="Lee J."/>
            <person name="Lipzen A."/>
            <person name="Pangilinan J."/>
            <person name="LaButti K."/>
            <person name="Hainaut M."/>
            <person name="Henrissat B."/>
            <person name="Grigoriev I.V."/>
            <person name="Spatafora J.W."/>
            <person name="Aime M.C."/>
        </authorList>
    </citation>
    <scope>NUCLEOTIDE SEQUENCE [LARGE SCALE GENOMIC DNA]</scope>
    <source>
        <strain evidence="3 4">MCA 3645</strain>
    </source>
</reference>
<dbReference type="Proteomes" id="UP000246740">
    <property type="component" value="Unassembled WGS sequence"/>
</dbReference>
<sequence length="413" mass="46087">MARPHRSIDHGIVKRSLFLPLGIVALYLAFFFALLTPFFQRHFIFLHSIRFPFFADFSRPSRYGLAPFKARNIQLTTHDQEKIGAWHILPEPFYQAHIAERHQQSIQSAEEAVAHIDDEVYAQALREYPTILYLHGNAMSRAAPFRIGAYTSLTGRIDANVVAIDYRGFGDSSGSPSEDGLVEDAHAAYRWILSHHRPTEQSTPTPPITVFGQSLGTGIAALLAAKLESLGSPVDNVVLMAPYANLRLLVKDYRLGGMIPVLAPLRGLPFHDYLLTKFMKTHLNTLKALPRLFTHRAIPDGPASDPTQTAPSRRGTRVVLLHAADDPIIPVTHSRRLFTALTKHCQPETIQKRNIDGFAEMRRFTCDDHNGIEKQVTLIETQFGGHNHLTEGALDLVALACDLPSAFVKRNVS</sequence>
<dbReference type="PANTHER" id="PTHR12277:SF194">
    <property type="entry name" value="FI04476P"/>
    <property type="match status" value="1"/>
</dbReference>
<dbReference type="Pfam" id="PF00561">
    <property type="entry name" value="Abhydrolase_1"/>
    <property type="match status" value="1"/>
</dbReference>